<keyword evidence="6" id="KW-0520">NAD</keyword>
<dbReference type="RefSeq" id="WP_064121933.1">
    <property type="nucleotide sequence ID" value="NZ_CP015243.1"/>
</dbReference>
<protein>
    <submittedName>
        <fullName evidence="14">Enoyl-CoA hydratase</fullName>
    </submittedName>
</protein>
<proteinExistence type="inferred from homology"/>
<dbReference type="InterPro" id="IPR008927">
    <property type="entry name" value="6-PGluconate_DH-like_C_sf"/>
</dbReference>
<dbReference type="InterPro" id="IPR006176">
    <property type="entry name" value="3-OHacyl-CoA_DH_NAD-bd"/>
</dbReference>
<comment type="similarity">
    <text evidence="2">In the central section; belongs to the 3-hydroxyacyl-CoA dehydrogenase family.</text>
</comment>
<dbReference type="GO" id="GO:0006635">
    <property type="term" value="P:fatty acid beta-oxidation"/>
    <property type="evidence" value="ECO:0007669"/>
    <property type="project" value="UniProtKB-UniPathway"/>
</dbReference>
<comment type="pathway">
    <text evidence="1">Lipid metabolism; fatty acid beta-oxidation.</text>
</comment>
<dbReference type="InterPro" id="IPR036291">
    <property type="entry name" value="NAD(P)-bd_dom_sf"/>
</dbReference>
<keyword evidence="4" id="KW-0442">Lipid degradation</keyword>
<feature type="domain" description="3-hydroxyacyl-CoA dehydrogenase NAD binding" evidence="13">
    <location>
        <begin position="306"/>
        <end position="478"/>
    </location>
</feature>
<dbReference type="Gene3D" id="1.10.1040.50">
    <property type="match status" value="1"/>
</dbReference>
<keyword evidence="3" id="KW-0276">Fatty acid metabolism</keyword>
<comment type="catalytic activity">
    <reaction evidence="10">
        <text>a (3S)-3-hydroxyacyl-CoA + NAD(+) = a 3-oxoacyl-CoA + NADH + H(+)</text>
        <dbReference type="Rhea" id="RHEA:22432"/>
        <dbReference type="ChEBI" id="CHEBI:15378"/>
        <dbReference type="ChEBI" id="CHEBI:57318"/>
        <dbReference type="ChEBI" id="CHEBI:57540"/>
        <dbReference type="ChEBI" id="CHEBI:57945"/>
        <dbReference type="ChEBI" id="CHEBI:90726"/>
        <dbReference type="EC" id="1.1.1.35"/>
    </reaction>
</comment>
<dbReference type="Proteomes" id="UP000077875">
    <property type="component" value="Chromosome"/>
</dbReference>
<dbReference type="Gene3D" id="3.40.50.720">
    <property type="entry name" value="NAD(P)-binding Rossmann-like Domain"/>
    <property type="match status" value="1"/>
</dbReference>
<keyword evidence="15" id="KW-1185">Reference proteome</keyword>
<dbReference type="Pfam" id="PF00725">
    <property type="entry name" value="3HCDH"/>
    <property type="match status" value="1"/>
</dbReference>
<dbReference type="UniPathway" id="UPA00659"/>
<evidence type="ECO:0000256" key="6">
    <source>
        <dbReference type="ARBA" id="ARBA00023027"/>
    </source>
</evidence>
<dbReference type="GO" id="GO:0070403">
    <property type="term" value="F:NAD+ binding"/>
    <property type="evidence" value="ECO:0007669"/>
    <property type="project" value="InterPro"/>
</dbReference>
<dbReference type="SUPFAM" id="SSF48179">
    <property type="entry name" value="6-phosphogluconate dehydrogenase C-terminal domain-like"/>
    <property type="match status" value="1"/>
</dbReference>
<keyword evidence="7" id="KW-0443">Lipid metabolism</keyword>
<evidence type="ECO:0000256" key="5">
    <source>
        <dbReference type="ARBA" id="ARBA00023002"/>
    </source>
</evidence>
<dbReference type="STRING" id="376489.A5892_05420"/>
<dbReference type="InterPro" id="IPR006108">
    <property type="entry name" value="3HC_DH_C"/>
</dbReference>
<organism evidence="14 15">
    <name type="scientific">Halotalea alkalilenta</name>
    <dbReference type="NCBI Taxonomy" id="376489"/>
    <lineage>
        <taxon>Bacteria</taxon>
        <taxon>Pseudomonadati</taxon>
        <taxon>Pseudomonadota</taxon>
        <taxon>Gammaproteobacteria</taxon>
        <taxon>Oceanospirillales</taxon>
        <taxon>Halomonadaceae</taxon>
        <taxon>Halotalea</taxon>
    </lineage>
</organism>
<evidence type="ECO:0000256" key="8">
    <source>
        <dbReference type="ARBA" id="ARBA00023239"/>
    </source>
</evidence>
<evidence type="ECO:0000256" key="10">
    <source>
        <dbReference type="ARBA" id="ARBA00049556"/>
    </source>
</evidence>
<dbReference type="GO" id="GO:0016509">
    <property type="term" value="F:long-chain (3S)-3-hydroxyacyl-CoA dehydrogenase (NAD+) activity"/>
    <property type="evidence" value="ECO:0007669"/>
    <property type="project" value="TreeGrafter"/>
</dbReference>
<dbReference type="KEGG" id="haa:A5892_05420"/>
<reference evidence="14 15" key="1">
    <citation type="submission" date="2016-04" db="EMBL/GenBank/DDBJ databases">
        <title>Complete Genome Sequence of Halotalea alkalilenta IHB B 13600.</title>
        <authorList>
            <person name="Swarnkar M.K."/>
            <person name="Sharma A."/>
            <person name="Kaushal K."/>
            <person name="Soni R."/>
            <person name="Rana S."/>
            <person name="Singh A.K."/>
            <person name="Gulati A."/>
        </authorList>
    </citation>
    <scope>NUCLEOTIDE SEQUENCE [LARGE SCALE GENOMIC DNA]</scope>
    <source>
        <strain evidence="14 15">IHB B 13600</strain>
    </source>
</reference>
<evidence type="ECO:0000259" key="13">
    <source>
        <dbReference type="Pfam" id="PF02737"/>
    </source>
</evidence>
<dbReference type="AlphaFoldDB" id="A0A172YCL9"/>
<dbReference type="CDD" id="cd06558">
    <property type="entry name" value="crotonase-like"/>
    <property type="match status" value="1"/>
</dbReference>
<evidence type="ECO:0000256" key="2">
    <source>
        <dbReference type="ARBA" id="ARBA00007005"/>
    </source>
</evidence>
<dbReference type="EMBL" id="CP015243">
    <property type="protein sequence ID" value="ANF56973.1"/>
    <property type="molecule type" value="Genomic_DNA"/>
</dbReference>
<keyword evidence="5" id="KW-0560">Oxidoreductase</keyword>
<gene>
    <name evidence="14" type="ORF">A5892_05420</name>
</gene>
<feature type="domain" description="3-hydroxyacyl-CoA dehydrogenase C-terminal" evidence="12">
    <location>
        <begin position="483"/>
        <end position="572"/>
    </location>
</feature>
<evidence type="ECO:0000256" key="7">
    <source>
        <dbReference type="ARBA" id="ARBA00023098"/>
    </source>
</evidence>
<sequence length="654" mass="70537">MNAIERSDWRLERDADDLVWLTLDCPDRSVNALSQGVLAQLDATLDALDASKPKGLVIRSGKPTGFIVGADIGEFEALESADQAHRIIERGWRLFERISALRYPTLALIDGHCLGGGLELALACRYRLAVDRPGARLGLPEVMLGIFPGWGGVKRLPRLIGAPEALAMMLSGRTVDPRRAERLGLVDARVPQRIAERAAAQLIRSGRPPARAGHLLRLLESAPLRRLVAAKARRDVEAKDPDRHYPAPRTILELWERHDGDPLIDPTLVGRLFGSAVAANLIRVFHLQERLKGFSRQGDAGDIRDVHVVGAGVMGGDIAAWCALKGFRVTLQDQQIGRIAPAIARAAKLYGRRLKRDHRAIRDAMDRLIPDPDGAGITRADLVIEAIGETLEAKRDLYRALEPRIKPGALLATNTSSLDLAALREGLSEPERLVGIHFFNPVAKMPLVEVIHTGDRASDETRRACAFVGALDKLPLPVLSTPGFLVNAVLAPYLLEAMRVHDEGLAAETIDAAMVAFGMPMGPLELADTVGLDIVRDAGRGLTDGAAVPRCLEQRLAQGQLGKKSGRGFYSWQDGKPAKAKPGDAPDGLALRIIHPLVERTRAQLAAGVVEDADLADAGVIFGTGYAPFSGGPLSDKRLAPSATGAEAKMRHGR</sequence>
<evidence type="ECO:0000259" key="12">
    <source>
        <dbReference type="Pfam" id="PF00725"/>
    </source>
</evidence>
<dbReference type="Gene3D" id="3.90.226.10">
    <property type="entry name" value="2-enoyl-CoA Hydratase, Chain A, domain 1"/>
    <property type="match status" value="1"/>
</dbReference>
<dbReference type="InterPro" id="IPR050136">
    <property type="entry name" value="FA_oxidation_alpha_subunit"/>
</dbReference>
<evidence type="ECO:0000256" key="3">
    <source>
        <dbReference type="ARBA" id="ARBA00022832"/>
    </source>
</evidence>
<dbReference type="SUPFAM" id="SSF51735">
    <property type="entry name" value="NAD(P)-binding Rossmann-fold domains"/>
    <property type="match status" value="1"/>
</dbReference>
<dbReference type="SUPFAM" id="SSF52096">
    <property type="entry name" value="ClpP/crotonase"/>
    <property type="match status" value="1"/>
</dbReference>
<evidence type="ECO:0000313" key="14">
    <source>
        <dbReference type="EMBL" id="ANF56973.1"/>
    </source>
</evidence>
<name>A0A172YCL9_9GAMM</name>
<evidence type="ECO:0000256" key="4">
    <source>
        <dbReference type="ARBA" id="ARBA00022963"/>
    </source>
</evidence>
<evidence type="ECO:0000256" key="9">
    <source>
        <dbReference type="ARBA" id="ARBA00023268"/>
    </source>
</evidence>
<dbReference type="Pfam" id="PF00378">
    <property type="entry name" value="ECH_1"/>
    <property type="match status" value="1"/>
</dbReference>
<dbReference type="GO" id="GO:0004300">
    <property type="term" value="F:enoyl-CoA hydratase activity"/>
    <property type="evidence" value="ECO:0007669"/>
    <property type="project" value="TreeGrafter"/>
</dbReference>
<dbReference type="InterPro" id="IPR001753">
    <property type="entry name" value="Enoyl-CoA_hydra/iso"/>
</dbReference>
<evidence type="ECO:0000313" key="15">
    <source>
        <dbReference type="Proteomes" id="UP000077875"/>
    </source>
</evidence>
<accession>A0A172YCL9</accession>
<keyword evidence="8" id="KW-0456">Lyase</keyword>
<feature type="region of interest" description="Disordered" evidence="11">
    <location>
        <begin position="633"/>
        <end position="654"/>
    </location>
</feature>
<dbReference type="PANTHER" id="PTHR43612">
    <property type="entry name" value="TRIFUNCTIONAL ENZYME SUBUNIT ALPHA"/>
    <property type="match status" value="1"/>
</dbReference>
<evidence type="ECO:0000256" key="1">
    <source>
        <dbReference type="ARBA" id="ARBA00005005"/>
    </source>
</evidence>
<dbReference type="Pfam" id="PF02737">
    <property type="entry name" value="3HCDH_N"/>
    <property type="match status" value="1"/>
</dbReference>
<keyword evidence="9" id="KW-0511">Multifunctional enzyme</keyword>
<evidence type="ECO:0000256" key="11">
    <source>
        <dbReference type="SAM" id="MobiDB-lite"/>
    </source>
</evidence>
<dbReference type="PANTHER" id="PTHR43612:SF3">
    <property type="entry name" value="TRIFUNCTIONAL ENZYME SUBUNIT ALPHA, MITOCHONDRIAL"/>
    <property type="match status" value="1"/>
</dbReference>
<dbReference type="InterPro" id="IPR029045">
    <property type="entry name" value="ClpP/crotonase-like_dom_sf"/>
</dbReference>